<organism evidence="3 4">
    <name type="scientific">Triplophysa tibetana</name>
    <dbReference type="NCBI Taxonomy" id="1572043"/>
    <lineage>
        <taxon>Eukaryota</taxon>
        <taxon>Metazoa</taxon>
        <taxon>Chordata</taxon>
        <taxon>Craniata</taxon>
        <taxon>Vertebrata</taxon>
        <taxon>Euteleostomi</taxon>
        <taxon>Actinopterygii</taxon>
        <taxon>Neopterygii</taxon>
        <taxon>Teleostei</taxon>
        <taxon>Ostariophysi</taxon>
        <taxon>Cypriniformes</taxon>
        <taxon>Nemacheilidae</taxon>
        <taxon>Triplophysa</taxon>
    </lineage>
</organism>
<evidence type="ECO:0000313" key="3">
    <source>
        <dbReference type="EMBL" id="KAA0704173.1"/>
    </source>
</evidence>
<evidence type="ECO:0000313" key="4">
    <source>
        <dbReference type="Proteomes" id="UP000324632"/>
    </source>
</evidence>
<sequence>MALKLESYMALLAVTFAFVMVQMQITVDGQYRVRTNTTNTTYTTNTTNTTNTSNGRNKTETGVTTSTGVTGAGSGVTGNGITGPGTGVYTGMASYTSSSTSSSKTGCFQMLQHVLMALSFLQVIQ</sequence>
<protein>
    <submittedName>
        <fullName evidence="3">Uncharacterized protein</fullName>
    </submittedName>
</protein>
<dbReference type="Proteomes" id="UP000324632">
    <property type="component" value="Chromosome 23"/>
</dbReference>
<dbReference type="EMBL" id="SOYY01000023">
    <property type="protein sequence ID" value="KAA0704173.1"/>
    <property type="molecule type" value="Genomic_DNA"/>
</dbReference>
<feature type="region of interest" description="Disordered" evidence="1">
    <location>
        <begin position="44"/>
        <end position="77"/>
    </location>
</feature>
<reference evidence="3 4" key="1">
    <citation type="journal article" date="2019" name="Mol. Ecol. Resour.">
        <title>Chromosome-level genome assembly of Triplophysa tibetana, a fish adapted to the harsh high-altitude environment of the Tibetan Plateau.</title>
        <authorList>
            <person name="Yang X."/>
            <person name="Liu H."/>
            <person name="Ma Z."/>
            <person name="Zou Y."/>
            <person name="Zou M."/>
            <person name="Mao Y."/>
            <person name="Li X."/>
            <person name="Wang H."/>
            <person name="Chen T."/>
            <person name="Wang W."/>
            <person name="Yang R."/>
        </authorList>
    </citation>
    <scope>NUCLEOTIDE SEQUENCE [LARGE SCALE GENOMIC DNA]</scope>
    <source>
        <strain evidence="3">TTIB1903HZAU</strain>
        <tissue evidence="3">Muscle</tissue>
    </source>
</reference>
<keyword evidence="4" id="KW-1185">Reference proteome</keyword>
<evidence type="ECO:0000256" key="1">
    <source>
        <dbReference type="SAM" id="MobiDB-lite"/>
    </source>
</evidence>
<gene>
    <name evidence="3" type="ORF">E1301_Tti000186</name>
</gene>
<keyword evidence="2" id="KW-0732">Signal</keyword>
<comment type="caution">
    <text evidence="3">The sequence shown here is derived from an EMBL/GenBank/DDBJ whole genome shotgun (WGS) entry which is preliminary data.</text>
</comment>
<feature type="compositionally biased region" description="Low complexity" evidence="1">
    <location>
        <begin position="60"/>
        <end position="69"/>
    </location>
</feature>
<accession>A0A5A9N4C5</accession>
<evidence type="ECO:0000256" key="2">
    <source>
        <dbReference type="SAM" id="SignalP"/>
    </source>
</evidence>
<proteinExistence type="predicted"/>
<dbReference type="AlphaFoldDB" id="A0A5A9N4C5"/>
<feature type="chain" id="PRO_5022903228" evidence="2">
    <location>
        <begin position="18"/>
        <end position="125"/>
    </location>
</feature>
<name>A0A5A9N4C5_9TELE</name>
<feature type="signal peptide" evidence="2">
    <location>
        <begin position="1"/>
        <end position="17"/>
    </location>
</feature>